<keyword evidence="8" id="KW-1185">Reference proteome</keyword>
<evidence type="ECO:0000256" key="2">
    <source>
        <dbReference type="ARBA" id="ARBA00022741"/>
    </source>
</evidence>
<dbReference type="Gene3D" id="3.30.930.10">
    <property type="entry name" value="Bira Bifunctional Protein, Domain 2"/>
    <property type="match status" value="1"/>
</dbReference>
<dbReference type="PANTHER" id="PTHR37760">
    <property type="entry name" value="CHAPERONE"/>
    <property type="match status" value="1"/>
</dbReference>
<dbReference type="EMBL" id="CP039346">
    <property type="protein sequence ID" value="QCD82187.1"/>
    <property type="molecule type" value="Genomic_DNA"/>
</dbReference>
<evidence type="ECO:0000256" key="1">
    <source>
        <dbReference type="ARBA" id="ARBA00022598"/>
    </source>
</evidence>
<dbReference type="GO" id="GO:0004812">
    <property type="term" value="F:aminoacyl-tRNA ligase activity"/>
    <property type="evidence" value="ECO:0007669"/>
    <property type="project" value="UniProtKB-KW"/>
</dbReference>
<evidence type="ECO:0000259" key="6">
    <source>
        <dbReference type="Pfam" id="PF01409"/>
    </source>
</evidence>
<evidence type="ECO:0000313" key="8">
    <source>
        <dbReference type="Proteomes" id="UP000501690"/>
    </source>
</evidence>
<accession>A0A4D6KZP7</accession>
<feature type="domain" description="Phenylalanyl-tRNA synthetase" evidence="6">
    <location>
        <begin position="188"/>
        <end position="246"/>
    </location>
</feature>
<dbReference type="Proteomes" id="UP000501690">
    <property type="component" value="Linkage Group LG2"/>
</dbReference>
<dbReference type="InterPro" id="IPR002319">
    <property type="entry name" value="Phenylalanyl-tRNA_Synthase"/>
</dbReference>
<gene>
    <name evidence="7" type="ORF">DEO72_LG2g2522</name>
</gene>
<keyword evidence="2" id="KW-0547">Nucleotide-binding</keyword>
<evidence type="ECO:0000256" key="3">
    <source>
        <dbReference type="ARBA" id="ARBA00022840"/>
    </source>
</evidence>
<dbReference type="GO" id="GO:0043039">
    <property type="term" value="P:tRNA aminoacylation"/>
    <property type="evidence" value="ECO:0007669"/>
    <property type="project" value="InterPro"/>
</dbReference>
<dbReference type="Pfam" id="PF01409">
    <property type="entry name" value="tRNA-synt_2d"/>
    <property type="match status" value="1"/>
</dbReference>
<evidence type="ECO:0000313" key="7">
    <source>
        <dbReference type="EMBL" id="QCD82187.1"/>
    </source>
</evidence>
<dbReference type="InterPro" id="IPR045864">
    <property type="entry name" value="aa-tRNA-synth_II/BPL/LPL"/>
</dbReference>
<sequence length="257" mass="28693">MQQTTLQGVRVPLFQQHKRLFSASREKAVSGKNKASDTASCALPASVRVRCASDAGKRGSDAVSELHRLIQALVSGCSAGVHRRMCKRCGNMRRLACSTCKGTESIREGGLLGMKPVKDLFETLDNTESQVKQIACVKCEDKVHMNLLNIEMVVGNGQLPQVSHHHQDISMQRILMRSRLLTVFFLLQNFDDVLIPEDHVSRSYNDTYYVDPQTVLSCHTSAHEAELLRSGHTHFLVTGAVYRRDSIICSNRLKEMP</sequence>
<name>A0A4D6KZP7_VIGUN</name>
<proteinExistence type="predicted"/>
<dbReference type="GO" id="GO:0000049">
    <property type="term" value="F:tRNA binding"/>
    <property type="evidence" value="ECO:0007669"/>
    <property type="project" value="InterPro"/>
</dbReference>
<evidence type="ECO:0000256" key="4">
    <source>
        <dbReference type="ARBA" id="ARBA00022917"/>
    </source>
</evidence>
<reference evidence="7 8" key="1">
    <citation type="submission" date="2019-04" db="EMBL/GenBank/DDBJ databases">
        <title>An improved genome assembly and genetic linkage map for asparagus bean, Vigna unguiculata ssp. sesquipedialis.</title>
        <authorList>
            <person name="Xia Q."/>
            <person name="Zhang R."/>
            <person name="Dong Y."/>
        </authorList>
    </citation>
    <scope>NUCLEOTIDE SEQUENCE [LARGE SCALE GENOMIC DNA]</scope>
    <source>
        <tissue evidence="7">Leaf</tissue>
    </source>
</reference>
<keyword evidence="5 7" id="KW-0030">Aminoacyl-tRNA synthetase</keyword>
<organism evidence="7 8">
    <name type="scientific">Vigna unguiculata</name>
    <name type="common">Cowpea</name>
    <dbReference type="NCBI Taxonomy" id="3917"/>
    <lineage>
        <taxon>Eukaryota</taxon>
        <taxon>Viridiplantae</taxon>
        <taxon>Streptophyta</taxon>
        <taxon>Embryophyta</taxon>
        <taxon>Tracheophyta</taxon>
        <taxon>Spermatophyta</taxon>
        <taxon>Magnoliopsida</taxon>
        <taxon>eudicotyledons</taxon>
        <taxon>Gunneridae</taxon>
        <taxon>Pentapetalae</taxon>
        <taxon>rosids</taxon>
        <taxon>fabids</taxon>
        <taxon>Fabales</taxon>
        <taxon>Fabaceae</taxon>
        <taxon>Papilionoideae</taxon>
        <taxon>50 kb inversion clade</taxon>
        <taxon>NPAAA clade</taxon>
        <taxon>indigoferoid/millettioid clade</taxon>
        <taxon>Phaseoleae</taxon>
        <taxon>Vigna</taxon>
    </lineage>
</organism>
<dbReference type="GO" id="GO:0006412">
    <property type="term" value="P:translation"/>
    <property type="evidence" value="ECO:0007669"/>
    <property type="project" value="UniProtKB-KW"/>
</dbReference>
<keyword evidence="4" id="KW-0648">Protein biosynthesis</keyword>
<dbReference type="AlphaFoldDB" id="A0A4D6KZP7"/>
<keyword evidence="3" id="KW-0067">ATP-binding</keyword>
<dbReference type="PANTHER" id="PTHR37760:SF1">
    <property type="entry name" value="CHAPERONE"/>
    <property type="match status" value="1"/>
</dbReference>
<dbReference type="GO" id="GO:0005524">
    <property type="term" value="F:ATP binding"/>
    <property type="evidence" value="ECO:0007669"/>
    <property type="project" value="UniProtKB-KW"/>
</dbReference>
<protein>
    <submittedName>
        <fullName evidence="7">Phenylalanyl-tRNA synthetase alpha chain</fullName>
    </submittedName>
</protein>
<dbReference type="SUPFAM" id="SSF55681">
    <property type="entry name" value="Class II aaRS and biotin synthetases"/>
    <property type="match status" value="1"/>
</dbReference>
<keyword evidence="1" id="KW-0436">Ligase</keyword>
<evidence type="ECO:0000256" key="5">
    <source>
        <dbReference type="ARBA" id="ARBA00023146"/>
    </source>
</evidence>